<dbReference type="Pfam" id="PF11925">
    <property type="entry name" value="DUF3443"/>
    <property type="match status" value="1"/>
</dbReference>
<accession>A0A1H1DCJ5</accession>
<evidence type="ECO:0000313" key="3">
    <source>
        <dbReference type="EMBL" id="SDQ74134.1"/>
    </source>
</evidence>
<reference evidence="4" key="1">
    <citation type="submission" date="2016-10" db="EMBL/GenBank/DDBJ databases">
        <authorList>
            <person name="Varghese N."/>
            <person name="Submissions S."/>
        </authorList>
    </citation>
    <scope>NUCLEOTIDE SEQUENCE [LARGE SCALE GENOMIC DNA]</scope>
    <source>
        <strain evidence="4">DUS833</strain>
    </source>
</reference>
<dbReference type="Proteomes" id="UP000199365">
    <property type="component" value="Unassembled WGS sequence"/>
</dbReference>
<dbReference type="EMBL" id="FNKX01000001">
    <property type="protein sequence ID" value="SDQ74134.1"/>
    <property type="molecule type" value="Genomic_DNA"/>
</dbReference>
<organism evidence="3 4">
    <name type="scientific">Paraburkholderia tuberum</name>
    <dbReference type="NCBI Taxonomy" id="157910"/>
    <lineage>
        <taxon>Bacteria</taxon>
        <taxon>Pseudomonadati</taxon>
        <taxon>Pseudomonadota</taxon>
        <taxon>Betaproteobacteria</taxon>
        <taxon>Burkholderiales</taxon>
        <taxon>Burkholderiaceae</taxon>
        <taxon>Paraburkholderia</taxon>
    </lineage>
</organism>
<dbReference type="InterPro" id="IPR021847">
    <property type="entry name" value="DUF3443"/>
</dbReference>
<feature type="chain" id="PRO_5011546952" description="DUF3443 domain-containing protein" evidence="2">
    <location>
        <begin position="31"/>
        <end position="441"/>
    </location>
</feature>
<feature type="compositionally biased region" description="Polar residues" evidence="1">
    <location>
        <begin position="60"/>
        <end position="69"/>
    </location>
</feature>
<evidence type="ECO:0008006" key="5">
    <source>
        <dbReference type="Google" id="ProtNLM"/>
    </source>
</evidence>
<evidence type="ECO:0000256" key="1">
    <source>
        <dbReference type="SAM" id="MobiDB-lite"/>
    </source>
</evidence>
<evidence type="ECO:0000313" key="4">
    <source>
        <dbReference type="Proteomes" id="UP000199365"/>
    </source>
</evidence>
<dbReference type="RefSeq" id="WP_090802489.1">
    <property type="nucleotide sequence ID" value="NZ_FNKX01000001.1"/>
</dbReference>
<feature type="region of interest" description="Disordered" evidence="1">
    <location>
        <begin position="36"/>
        <end position="69"/>
    </location>
</feature>
<proteinExistence type="predicted"/>
<dbReference type="AlphaFoldDB" id="A0A1H1DCJ5"/>
<keyword evidence="4" id="KW-1185">Reference proteome</keyword>
<protein>
    <recommendedName>
        <fullName evidence="5">DUF3443 domain-containing protein</fullName>
    </recommendedName>
</protein>
<sequence length="441" mass="44292">MRTMLTTANIKSWMQAALAVLLTATLVACGGGGGGGSDNNSSSNNGGNTSNGLNGGSLPASPTQQPISANASNTVPITVGRGVAGVINIPTVSVRICAPGSTSNCQTIDNIQVDTGSFGLRVVSSTLNSTLLGALPVSTIGSNGAQLAECATFADGYTWGSVRTAIVTIGGETTTSSIPLQIIGDKSASTVPTSACGSGMAENTVGDLGANGILGIGTALTDCGNTCANPATAANYSNYFACPNGTSCTRTAVPLTQQVANPVANFPLDNNGVIVQMAPVSNTGQASATGTLVFGIGTQGNNPLAAAQVFTTDPYGDLNNSTFNGTTVQAFLDSGSNAYFFGDSTLTQCGSQFSGFYCPSSAQTRTVTLVGKNNVSAVASIGILNAQTLFANGSNYAFNTLAGQIGGSASFDLGLPYFFGRYVYYHLDQTASGGPSPFVGY</sequence>
<gene>
    <name evidence="3" type="ORF">SAMN05445850_1603</name>
</gene>
<name>A0A1H1DCJ5_9BURK</name>
<feature type="compositionally biased region" description="Low complexity" evidence="1">
    <location>
        <begin position="38"/>
        <end position="52"/>
    </location>
</feature>
<keyword evidence="2" id="KW-0732">Signal</keyword>
<feature type="signal peptide" evidence="2">
    <location>
        <begin position="1"/>
        <end position="30"/>
    </location>
</feature>
<evidence type="ECO:0000256" key="2">
    <source>
        <dbReference type="SAM" id="SignalP"/>
    </source>
</evidence>
<dbReference type="PROSITE" id="PS51257">
    <property type="entry name" value="PROKAR_LIPOPROTEIN"/>
    <property type="match status" value="1"/>
</dbReference>
<dbReference type="STRING" id="157910.SAMN05445850_1603"/>